<dbReference type="Gene3D" id="3.90.1720.10">
    <property type="entry name" value="endopeptidase domain like (from Nostoc punctiforme)"/>
    <property type="match status" value="1"/>
</dbReference>
<reference evidence="3 4" key="1">
    <citation type="journal article" date="2016" name="Front. Microbiol.">
        <title>Single-Cell (Meta-)Genomics of a Dimorphic Candidatus Thiomargarita nelsonii Reveals Genomic Plasticity.</title>
        <authorList>
            <person name="Flood B.E."/>
            <person name="Fliss P."/>
            <person name="Jones D.S."/>
            <person name="Dick G.J."/>
            <person name="Jain S."/>
            <person name="Kaster A.K."/>
            <person name="Winkel M."/>
            <person name="Mussmann M."/>
            <person name="Bailey J."/>
        </authorList>
    </citation>
    <scope>NUCLEOTIDE SEQUENCE [LARGE SCALE GENOMIC DNA]</scope>
    <source>
        <strain evidence="3">Hydrate Ridge</strain>
    </source>
</reference>
<organism evidence="3 4">
    <name type="scientific">Candidatus Thiomargarita nelsonii</name>
    <dbReference type="NCBI Taxonomy" id="1003181"/>
    <lineage>
        <taxon>Bacteria</taxon>
        <taxon>Pseudomonadati</taxon>
        <taxon>Pseudomonadota</taxon>
        <taxon>Gammaproteobacteria</taxon>
        <taxon>Thiotrichales</taxon>
        <taxon>Thiotrichaceae</taxon>
        <taxon>Thiomargarita</taxon>
    </lineage>
</organism>
<protein>
    <recommendedName>
        <fullName evidence="2">LysM domain-containing protein</fullName>
    </recommendedName>
</protein>
<dbReference type="Gene3D" id="3.10.350.10">
    <property type="entry name" value="LysM domain"/>
    <property type="match status" value="1"/>
</dbReference>
<dbReference type="SUPFAM" id="SSF54106">
    <property type="entry name" value="LysM domain"/>
    <property type="match status" value="1"/>
</dbReference>
<dbReference type="Gene3D" id="2.60.40.10">
    <property type="entry name" value="Immunoglobulins"/>
    <property type="match status" value="1"/>
</dbReference>
<dbReference type="EMBL" id="JSZA02000275">
    <property type="protein sequence ID" value="KHD05842.1"/>
    <property type="molecule type" value="Genomic_DNA"/>
</dbReference>
<dbReference type="SUPFAM" id="SSF49478">
    <property type="entry name" value="Cna protein B-type domain"/>
    <property type="match status" value="1"/>
</dbReference>
<feature type="domain" description="LysM" evidence="2">
    <location>
        <begin position="3"/>
        <end position="56"/>
    </location>
</feature>
<sequence length="317" mass="35630">MPNKHTVKKGDTLWSVAKKHNVSFQELKKSNSDIMNRYPKGDKRHGWVFPGDMVVIPDKQLGNKEVDGTCEICKKEEKNSSLAVTVRYTPYDAPVEGATVTIKGPITKDMKTDAKGQVHFKDIPPGNYTVTATYDNKHPLVEQVRSHVGETTWAYNNNRPPYPAGANKCNLFVYEMLKDAGYSVPMRTYMRCWGYRTEKGECIGIEQKMDRPPLAGEWSNPKDKIGNFLVVTDPKPGDIIAYRHQSRYATGHVGIVSYPKSAQPLDKTIKAGEAGSVSLTMERQTVSAGSYTIDENDSIWRKYEDNKSSVTFRRVGK</sequence>
<dbReference type="Pfam" id="PF05257">
    <property type="entry name" value="CHAP"/>
    <property type="match status" value="1"/>
</dbReference>
<dbReference type="SMART" id="SM00257">
    <property type="entry name" value="LysM"/>
    <property type="match status" value="1"/>
</dbReference>
<dbReference type="CDD" id="cd00118">
    <property type="entry name" value="LysM"/>
    <property type="match status" value="1"/>
</dbReference>
<dbReference type="Proteomes" id="UP000030428">
    <property type="component" value="Unassembled WGS sequence"/>
</dbReference>
<dbReference type="InterPro" id="IPR018392">
    <property type="entry name" value="LysM"/>
</dbReference>
<evidence type="ECO:0000256" key="1">
    <source>
        <dbReference type="ARBA" id="ARBA00022801"/>
    </source>
</evidence>
<gene>
    <name evidence="3" type="ORF">PN36_32170</name>
</gene>
<comment type="caution">
    <text evidence="3">The sequence shown here is derived from an EMBL/GenBank/DDBJ whole genome shotgun (WGS) entry which is preliminary data.</text>
</comment>
<proteinExistence type="predicted"/>
<keyword evidence="1" id="KW-0378">Hydrolase</keyword>
<dbReference type="PROSITE" id="PS51782">
    <property type="entry name" value="LYSM"/>
    <property type="match status" value="1"/>
</dbReference>
<dbReference type="GO" id="GO:0016787">
    <property type="term" value="F:hydrolase activity"/>
    <property type="evidence" value="ECO:0007669"/>
    <property type="project" value="UniProtKB-KW"/>
</dbReference>
<evidence type="ECO:0000313" key="3">
    <source>
        <dbReference type="EMBL" id="KHD05842.1"/>
    </source>
</evidence>
<name>A0A0A6P5Y0_9GAMM</name>
<evidence type="ECO:0000313" key="4">
    <source>
        <dbReference type="Proteomes" id="UP000030428"/>
    </source>
</evidence>
<dbReference type="Pfam" id="PF01476">
    <property type="entry name" value="LysM"/>
    <property type="match status" value="1"/>
</dbReference>
<evidence type="ECO:0000259" key="2">
    <source>
        <dbReference type="PROSITE" id="PS51782"/>
    </source>
</evidence>
<dbReference type="InterPro" id="IPR036779">
    <property type="entry name" value="LysM_dom_sf"/>
</dbReference>
<dbReference type="AlphaFoldDB" id="A0A0A6P5Y0"/>
<dbReference type="InterPro" id="IPR013783">
    <property type="entry name" value="Ig-like_fold"/>
</dbReference>
<accession>A0A0A6P5Y0</accession>
<dbReference type="Pfam" id="PF13620">
    <property type="entry name" value="CarboxypepD_reg"/>
    <property type="match status" value="1"/>
</dbReference>
<keyword evidence="4" id="KW-1185">Reference proteome</keyword>
<dbReference type="InterPro" id="IPR007921">
    <property type="entry name" value="CHAP_dom"/>
</dbReference>